<evidence type="ECO:0000313" key="1">
    <source>
        <dbReference type="EMBL" id="GMH61847.1"/>
    </source>
</evidence>
<evidence type="ECO:0000313" key="2">
    <source>
        <dbReference type="Proteomes" id="UP001165082"/>
    </source>
</evidence>
<dbReference type="OrthoDB" id="198662at2759"/>
<comment type="caution">
    <text evidence="1">The sequence shown here is derived from an EMBL/GenBank/DDBJ whole genome shotgun (WGS) entry which is preliminary data.</text>
</comment>
<dbReference type="EMBL" id="BRXZ01002426">
    <property type="protein sequence ID" value="GMH61847.1"/>
    <property type="molecule type" value="Genomic_DNA"/>
</dbReference>
<proteinExistence type="predicted"/>
<name>A0A9W7E0I7_9STRA</name>
<gene>
    <name evidence="1" type="ORF">TrRE_jg9352</name>
</gene>
<dbReference type="AlphaFoldDB" id="A0A9W7E0I7"/>
<feature type="non-terminal residue" evidence="1">
    <location>
        <position position="1"/>
    </location>
</feature>
<protein>
    <submittedName>
        <fullName evidence="1">Uncharacterized protein</fullName>
    </submittedName>
</protein>
<reference evidence="1" key="1">
    <citation type="submission" date="2022-07" db="EMBL/GenBank/DDBJ databases">
        <title>Genome analysis of Parmales, a sister group of diatoms, reveals the evolutionary specialization of diatoms from phago-mixotrophs to photoautotrophs.</title>
        <authorList>
            <person name="Ban H."/>
            <person name="Sato S."/>
            <person name="Yoshikawa S."/>
            <person name="Kazumasa Y."/>
            <person name="Nakamura Y."/>
            <person name="Ichinomiya M."/>
            <person name="Saitoh K."/>
            <person name="Sato N."/>
            <person name="Blanc-Mathieu R."/>
            <person name="Endo H."/>
            <person name="Kuwata A."/>
            <person name="Ogata H."/>
        </authorList>
    </citation>
    <scope>NUCLEOTIDE SEQUENCE</scope>
</reference>
<accession>A0A9W7E0I7</accession>
<organism evidence="1 2">
    <name type="scientific">Triparma retinervis</name>
    <dbReference type="NCBI Taxonomy" id="2557542"/>
    <lineage>
        <taxon>Eukaryota</taxon>
        <taxon>Sar</taxon>
        <taxon>Stramenopiles</taxon>
        <taxon>Ochrophyta</taxon>
        <taxon>Bolidophyceae</taxon>
        <taxon>Parmales</taxon>
        <taxon>Triparmaceae</taxon>
        <taxon>Triparma</taxon>
    </lineage>
</organism>
<dbReference type="Proteomes" id="UP001165082">
    <property type="component" value="Unassembled WGS sequence"/>
</dbReference>
<keyword evidence="2" id="KW-1185">Reference proteome</keyword>
<sequence length="228" mass="25096">MRLTLITLYACLQGYNGYNIPKPFSRKLPSFSKVNKNAATTPSTIPSMYFDDVSSPNNIFQGAEAEIIAGLKDWTRTNLLSPLHSPDPEDSSLGGEDGSKVFDDMQYYTIGSKTPEGILSSFFGILKELGPIKPNTATFIALTSTIDYDVFSTIDRTIDITLPLLPSLSSLSAVTVTHYHPQFKNAPRLLYVGRHSPTPVFVVVGKGEDTEVFDEGITAIHQDDKERE</sequence>